<name>A0A2B4R714_STYPI</name>
<dbReference type="Pfam" id="PF00069">
    <property type="entry name" value="Pkinase"/>
    <property type="match status" value="1"/>
</dbReference>
<dbReference type="GO" id="GO:0005524">
    <property type="term" value="F:ATP binding"/>
    <property type="evidence" value="ECO:0007669"/>
    <property type="project" value="UniProtKB-UniRule"/>
</dbReference>
<evidence type="ECO:0000256" key="3">
    <source>
        <dbReference type="ARBA" id="ARBA00022741"/>
    </source>
</evidence>
<dbReference type="OrthoDB" id="4062651at2759"/>
<dbReference type="PANTHER" id="PTHR26392">
    <property type="entry name" value="MITOGEN-ACTIVATED PROTEIN KINASE KINASE KINASE 7-RELATED"/>
    <property type="match status" value="1"/>
</dbReference>
<evidence type="ECO:0000256" key="4">
    <source>
        <dbReference type="ARBA" id="ARBA00022840"/>
    </source>
</evidence>
<keyword evidence="4 5" id="KW-0067">ATP-binding</keyword>
<dbReference type="SUPFAM" id="SSF52540">
    <property type="entry name" value="P-loop containing nucleoside triphosphate hydrolases"/>
    <property type="match status" value="1"/>
</dbReference>
<keyword evidence="7" id="KW-0808">Transferase</keyword>
<reference evidence="7" key="1">
    <citation type="journal article" date="2017" name="J. ISSAAS">
        <title>Comparative analysis of the genomes of Stylophora pistillata and Acropora digitifera provides evidence for extensive differences between species of corals.</title>
        <authorList>
            <person name="Voolstra C.R."/>
            <person name="Li Y."/>
            <person name="Liew Y.J."/>
            <person name="Baumgarten S."/>
            <person name="Zoccola D."/>
            <person name="Flot J.-F."/>
            <person name="Tambutte S."/>
            <person name="Allemand D."/>
            <person name="Aranda M."/>
        </authorList>
    </citation>
    <scope>NUCLEOTIDE SEQUENCE</scope>
    <source>
        <strain evidence="7">CSM Monaco</strain>
        <tissue evidence="7">Whole animal</tissue>
    </source>
</reference>
<dbReference type="InterPro" id="IPR008271">
    <property type="entry name" value="Ser/Thr_kinase_AS"/>
</dbReference>
<dbReference type="Pfam" id="PF07714">
    <property type="entry name" value="PK_Tyr_Ser-Thr"/>
    <property type="match status" value="1"/>
</dbReference>
<comment type="similarity">
    <text evidence="1">Belongs to the protein kinase superfamily. TKL Ser/Thr protein kinase family. ROCO subfamily.</text>
</comment>
<evidence type="ECO:0000313" key="7">
    <source>
        <dbReference type="EMBL" id="PFX12609.1"/>
    </source>
</evidence>
<keyword evidence="3 5" id="KW-0547">Nucleotide-binding</keyword>
<protein>
    <submittedName>
        <fullName evidence="7">Dual specificity protein kinase shkA</fullName>
    </submittedName>
</protein>
<dbReference type="InterPro" id="IPR027417">
    <property type="entry name" value="P-loop_NTPase"/>
</dbReference>
<dbReference type="Proteomes" id="UP000225706">
    <property type="component" value="Unassembled WGS sequence"/>
</dbReference>
<evidence type="ECO:0000313" key="8">
    <source>
        <dbReference type="Proteomes" id="UP000225706"/>
    </source>
</evidence>
<accession>A0A2B4R714</accession>
<keyword evidence="7" id="KW-0418">Kinase</keyword>
<dbReference type="PROSITE" id="PS50011">
    <property type="entry name" value="PROTEIN_KINASE_DOM"/>
    <property type="match status" value="2"/>
</dbReference>
<dbReference type="GO" id="GO:0004674">
    <property type="term" value="F:protein serine/threonine kinase activity"/>
    <property type="evidence" value="ECO:0007669"/>
    <property type="project" value="UniProtKB-KW"/>
</dbReference>
<gene>
    <name evidence="7" type="primary">shkA</name>
    <name evidence="7" type="ORF">AWC38_SpisGene23401</name>
</gene>
<feature type="binding site" evidence="5">
    <location>
        <position position="1095"/>
    </location>
    <ligand>
        <name>ATP</name>
        <dbReference type="ChEBI" id="CHEBI:30616"/>
    </ligand>
</feature>
<dbReference type="InterPro" id="IPR011009">
    <property type="entry name" value="Kinase-like_dom_sf"/>
</dbReference>
<dbReference type="SUPFAM" id="SSF56112">
    <property type="entry name" value="Protein kinase-like (PK-like)"/>
    <property type="match status" value="2"/>
</dbReference>
<evidence type="ECO:0000256" key="1">
    <source>
        <dbReference type="ARBA" id="ARBA00008171"/>
    </source>
</evidence>
<comment type="caution">
    <text evidence="7">The sequence shown here is derived from an EMBL/GenBank/DDBJ whole genome shotgun (WGS) entry which is preliminary data.</text>
</comment>
<proteinExistence type="inferred from homology"/>
<feature type="domain" description="Protein kinase" evidence="6">
    <location>
        <begin position="1062"/>
        <end position="1330"/>
    </location>
</feature>
<dbReference type="SMART" id="SM00220">
    <property type="entry name" value="S_TKc"/>
    <property type="match status" value="2"/>
</dbReference>
<evidence type="ECO:0000256" key="2">
    <source>
        <dbReference type="ARBA" id="ARBA00022527"/>
    </source>
</evidence>
<sequence length="1342" mass="153297">MECGRNLPFATFVVLNVDQNLDHPFIVKLYGATLVKEKGESRAILVMELCKKNLMKHINESRNRVPGLSATTSAAAKNVIGWKKDIANAPEFMHNKGIIHRDLKLENTLLSHDDAVKVADVGLSKEEDMITGTQMGTPHYMAPEVASFKHYDRKADIYSFDVMLWEMWYVLTEAKKEDEKKRATLLDFYKRSVLCLNKMDEKVQTVLEKNIANLKDKIVSHQKDLLQKEYIVLVAGETRSGKSTLLNLILGEQLLPYSLLSTTSAICELKYGDTPQLVAHFKDKKSGDTTKTVLLKKPSKAFKQTYLQQISTFLHLKTDSEKGSDYEKVELFWPHNLLKENVVIVDSPGIGESPIMDDIVKKYLPEAFAFIYVINSENAGGIQRDRVEERFGHARQVFLEKQRVSLSNCALFVCNKWDLLPSGETDEVKNYILRKLKQCWPSLDPESQIIYMSAKHASEAQKLGVVTEEFGELMNGIKSMVLKLVEERLQIKRRWLDYVLALMVYHTKTFMRNSSGEERMKLILHDIERLQDAVSMEMHTSFKKETDNVCVVHQAFSVSDAKKGDDKKRATLLNFYERTDVCLSKLGGKALALLEQTIGNFKEKIVAHKQNLKKEEFTVIVVVVSLATFVASLGVDVWDPMKMDSHPTDEQTRDQWWDQVPSEETDEVKNHIVRKLVQCWPSLDPESQIIYMSAKDASRAQKLGGVTKEFGELMNGIKSMVLKSIESRLQIQWRWLDYLLARIAYHTKAFMRNSSEDRENVIARMKLITDRLHSIKRQQGTVSEELQTFLKDKTDSALRELSRYLKSPEFMEKFSSWSLDDVPNTEGSWEVTKSYIQKSLTKRLQERIVEWEEKNHVFSDARSSLIRYFRERFSYVEGQLRALEGSLLAGDTASSASGPLASDDFSVVEKVFIGVTSPIWVPVGLVVLVVSVPVVGALAVKEKWEDWNERRKYEKDKCGFMAKASQEYLKETVEEKHLKSFVVEQLKEAEVCLKQVLARIPQLIEADKMLCQQLREESRSKKEIEDFYKPLHEESVQLRHEMALFGITEVRTMDISCNDLEWQDDALLGGGAFAAVYRGTLKIRGDDKPVDVAVKVWNEELNDATARGFLSDTEILRRLNYPFIVKFYGAALQKEGHQLKAILVMELCKENLMRHIFLHKTNIPGESSSSFTAARDVIGWAKDIADALEYIHRQGIVHRDLKLENILLSLENVAKVADVGVSKEAKAITGTMTGTPMYLAPEVMKSCMYDYKADVYSFGIMLWEMWYGERALLDVVGDVKEFYDKVLEGVRPAHVEGSKKPPTGLRDLMQDCWDKKPDNRPDATKCHKKLTQLYQDAVAPSQ</sequence>
<evidence type="ECO:0000256" key="5">
    <source>
        <dbReference type="PROSITE-ProRule" id="PRU10141"/>
    </source>
</evidence>
<dbReference type="Pfam" id="PF00350">
    <property type="entry name" value="Dynamin_N"/>
    <property type="match status" value="1"/>
</dbReference>
<dbReference type="Gene3D" id="3.40.50.300">
    <property type="entry name" value="P-loop containing nucleotide triphosphate hydrolases"/>
    <property type="match status" value="1"/>
</dbReference>
<keyword evidence="8" id="KW-1185">Reference proteome</keyword>
<dbReference type="PROSITE" id="PS00107">
    <property type="entry name" value="PROTEIN_KINASE_ATP"/>
    <property type="match status" value="1"/>
</dbReference>
<keyword evidence="2" id="KW-0723">Serine/threonine-protein kinase</keyword>
<dbReference type="InterPro" id="IPR001245">
    <property type="entry name" value="Ser-Thr/Tyr_kinase_cat_dom"/>
</dbReference>
<evidence type="ECO:0000259" key="6">
    <source>
        <dbReference type="PROSITE" id="PS50011"/>
    </source>
</evidence>
<dbReference type="InterPro" id="IPR045063">
    <property type="entry name" value="Dynamin_N"/>
</dbReference>
<dbReference type="PANTHER" id="PTHR26392:SF92">
    <property type="entry name" value="PROTEIN KINASE DOMAIN-CONTAINING PROTEIN"/>
    <property type="match status" value="1"/>
</dbReference>
<dbReference type="InterPro" id="IPR017441">
    <property type="entry name" value="Protein_kinase_ATP_BS"/>
</dbReference>
<dbReference type="InterPro" id="IPR000719">
    <property type="entry name" value="Prot_kinase_dom"/>
</dbReference>
<dbReference type="PROSITE" id="PS00108">
    <property type="entry name" value="PROTEIN_KINASE_ST"/>
    <property type="match status" value="2"/>
</dbReference>
<feature type="domain" description="Protein kinase" evidence="6">
    <location>
        <begin position="1"/>
        <end position="231"/>
    </location>
</feature>
<dbReference type="EMBL" id="LSMT01001262">
    <property type="protein sequence ID" value="PFX12609.1"/>
    <property type="molecule type" value="Genomic_DNA"/>
</dbReference>
<dbReference type="Gene3D" id="1.10.510.10">
    <property type="entry name" value="Transferase(Phosphotransferase) domain 1"/>
    <property type="match status" value="2"/>
</dbReference>
<organism evidence="7 8">
    <name type="scientific">Stylophora pistillata</name>
    <name type="common">Smooth cauliflower coral</name>
    <dbReference type="NCBI Taxonomy" id="50429"/>
    <lineage>
        <taxon>Eukaryota</taxon>
        <taxon>Metazoa</taxon>
        <taxon>Cnidaria</taxon>
        <taxon>Anthozoa</taxon>
        <taxon>Hexacorallia</taxon>
        <taxon>Scleractinia</taxon>
        <taxon>Astrocoeniina</taxon>
        <taxon>Pocilloporidae</taxon>
        <taxon>Stylophora</taxon>
    </lineage>
</organism>